<accession>A0A0L0W7U4</accession>
<comment type="caution">
    <text evidence="2">The sequence shown here is derived from an EMBL/GenBank/DDBJ whole genome shotgun (WGS) entry which is preliminary data.</text>
</comment>
<dbReference type="RefSeq" id="WP_050356051.1">
    <property type="nucleotide sequence ID" value="NZ_LGSS01000014.1"/>
</dbReference>
<dbReference type="GO" id="GO:0004853">
    <property type="term" value="F:uroporphyrinogen decarboxylase activity"/>
    <property type="evidence" value="ECO:0007669"/>
    <property type="project" value="InterPro"/>
</dbReference>
<reference evidence="3" key="1">
    <citation type="submission" date="2015-07" db="EMBL/GenBank/DDBJ databases">
        <title>Draft genome sequence of the purine-degrading Gottschalkia purinilyticum DSM 1384 (formerly Clostridium purinilyticum).</title>
        <authorList>
            <person name="Poehlein A."/>
            <person name="Schiel-Bengelsdorf B."/>
            <person name="Bengelsdorf F.R."/>
            <person name="Daniel R."/>
            <person name="Duerre P."/>
        </authorList>
    </citation>
    <scope>NUCLEOTIDE SEQUENCE [LARGE SCALE GENOMIC DNA]</scope>
    <source>
        <strain evidence="3">DSM 1384</strain>
    </source>
</reference>
<dbReference type="EC" id="2.1.1.-" evidence="2"/>
<dbReference type="EMBL" id="LGSS01000014">
    <property type="protein sequence ID" value="KNF07614.1"/>
    <property type="molecule type" value="Genomic_DNA"/>
</dbReference>
<keyword evidence="2" id="KW-0808">Transferase</keyword>
<protein>
    <submittedName>
        <fullName evidence="2">Methylcobalamin:coenzyme M methyltransferase MtbA</fullName>
        <ecNumber evidence="2">2.1.1.-</ecNumber>
    </submittedName>
</protein>
<dbReference type="Gene3D" id="3.20.20.210">
    <property type="match status" value="1"/>
</dbReference>
<organism evidence="2 3">
    <name type="scientific">Gottschalkia purinilytica</name>
    <name type="common">Clostridium purinilyticum</name>
    <dbReference type="NCBI Taxonomy" id="1503"/>
    <lineage>
        <taxon>Bacteria</taxon>
        <taxon>Bacillati</taxon>
        <taxon>Bacillota</taxon>
        <taxon>Tissierellia</taxon>
        <taxon>Tissierellales</taxon>
        <taxon>Gottschalkiaceae</taxon>
        <taxon>Gottschalkia</taxon>
    </lineage>
</organism>
<keyword evidence="2" id="KW-0489">Methyltransferase</keyword>
<feature type="domain" description="Uroporphyrinogen decarboxylase (URO-D)" evidence="1">
    <location>
        <begin position="9"/>
        <end position="344"/>
    </location>
</feature>
<name>A0A0L0W7U4_GOTPU</name>
<dbReference type="GO" id="GO:0008168">
    <property type="term" value="F:methyltransferase activity"/>
    <property type="evidence" value="ECO:0007669"/>
    <property type="project" value="UniProtKB-KW"/>
</dbReference>
<dbReference type="InterPro" id="IPR038071">
    <property type="entry name" value="UROD/MetE-like_sf"/>
</dbReference>
<proteinExistence type="predicted"/>
<sequence>MIHQKDKMTPKERLQAYFKKEEVDRLPFTISLGEPSAKFLGISSFDYHHKADSIVETEVFCFNRFGQDGISVRTGLHGIAEAMGSKLSFAEKGLAAVEIPFLSLEENFQKLRPADPHKDGRLPMFLEAIERLQEKLGDVVPISAGLPGPFTTLSSLRGPEILMRDLHTQPEVAFKWMDIIMESFYAYIDEAAKLGVGFNISEPVASQSLISPRMFRTYVKPYLKKCVDRMIEKSGRKPSLHICGQTQKILRDMTETGVGTLSLDNAVDMEKAKIEVGNDICLSGNVKPVETILHGTKEDIFNEVKDLVKKLHDNPKGYVIAPGCQLPMTITLEKIDMYAEAARKFGKFPIEFDLD</sequence>
<dbReference type="STRING" id="1503.CLPU_14c00320"/>
<dbReference type="SUPFAM" id="SSF51726">
    <property type="entry name" value="UROD/MetE-like"/>
    <property type="match status" value="1"/>
</dbReference>
<dbReference type="InterPro" id="IPR052024">
    <property type="entry name" value="Methanogen_methyltrans"/>
</dbReference>
<dbReference type="GO" id="GO:0032259">
    <property type="term" value="P:methylation"/>
    <property type="evidence" value="ECO:0007669"/>
    <property type="project" value="UniProtKB-KW"/>
</dbReference>
<dbReference type="Pfam" id="PF01208">
    <property type="entry name" value="URO-D"/>
    <property type="match status" value="1"/>
</dbReference>
<evidence type="ECO:0000313" key="3">
    <source>
        <dbReference type="Proteomes" id="UP000037267"/>
    </source>
</evidence>
<evidence type="ECO:0000313" key="2">
    <source>
        <dbReference type="EMBL" id="KNF07614.1"/>
    </source>
</evidence>
<dbReference type="CDD" id="cd03465">
    <property type="entry name" value="URO-D_like"/>
    <property type="match status" value="1"/>
</dbReference>
<dbReference type="InterPro" id="IPR000257">
    <property type="entry name" value="Uroporphyrinogen_deCOase"/>
</dbReference>
<dbReference type="Proteomes" id="UP000037267">
    <property type="component" value="Unassembled WGS sequence"/>
</dbReference>
<dbReference type="OrthoDB" id="9780425at2"/>
<keyword evidence="3" id="KW-1185">Reference proteome</keyword>
<dbReference type="PANTHER" id="PTHR47099:SF1">
    <property type="entry name" value="METHYLCOBAMIDE:COM METHYLTRANSFERASE MTBA"/>
    <property type="match status" value="1"/>
</dbReference>
<dbReference type="PANTHER" id="PTHR47099">
    <property type="entry name" value="METHYLCOBAMIDE:COM METHYLTRANSFERASE MTBA"/>
    <property type="match status" value="1"/>
</dbReference>
<evidence type="ECO:0000259" key="1">
    <source>
        <dbReference type="Pfam" id="PF01208"/>
    </source>
</evidence>
<dbReference type="GO" id="GO:0006779">
    <property type="term" value="P:porphyrin-containing compound biosynthetic process"/>
    <property type="evidence" value="ECO:0007669"/>
    <property type="project" value="InterPro"/>
</dbReference>
<gene>
    <name evidence="2" type="primary">mtbA1</name>
    <name evidence="2" type="ORF">CLPU_14c00320</name>
</gene>
<dbReference type="AlphaFoldDB" id="A0A0L0W7U4"/>